<dbReference type="GO" id="GO:0019706">
    <property type="term" value="F:protein-cysteine S-palmitoyltransferase activity"/>
    <property type="evidence" value="ECO:0007669"/>
    <property type="project" value="UniProtKB-EC"/>
</dbReference>
<dbReference type="EMBL" id="CAJOAZ010033316">
    <property type="protein sequence ID" value="CAF4453881.1"/>
    <property type="molecule type" value="Genomic_DNA"/>
</dbReference>
<keyword evidence="6 7" id="KW-0012">Acyltransferase</keyword>
<dbReference type="EC" id="2.3.1.225" evidence="7"/>
<comment type="similarity">
    <text evidence="7">Belongs to the DHHC palmitoyltransferase family.</text>
</comment>
<evidence type="ECO:0000256" key="6">
    <source>
        <dbReference type="ARBA" id="ARBA00023315"/>
    </source>
</evidence>
<feature type="non-terminal residue" evidence="9">
    <location>
        <position position="1"/>
    </location>
</feature>
<name>A0A820SKI0_9BILA</name>
<dbReference type="GO" id="GO:0005794">
    <property type="term" value="C:Golgi apparatus"/>
    <property type="evidence" value="ECO:0007669"/>
    <property type="project" value="TreeGrafter"/>
</dbReference>
<comment type="domain">
    <text evidence="7">The DHHC domain is required for palmitoyltransferase activity.</text>
</comment>
<evidence type="ECO:0000256" key="2">
    <source>
        <dbReference type="ARBA" id="ARBA00022679"/>
    </source>
</evidence>
<evidence type="ECO:0000313" key="10">
    <source>
        <dbReference type="Proteomes" id="UP000663844"/>
    </source>
</evidence>
<comment type="caution">
    <text evidence="9">The sequence shown here is derived from an EMBL/GenBank/DDBJ whole genome shotgun (WGS) entry which is preliminary data.</text>
</comment>
<evidence type="ECO:0000313" key="9">
    <source>
        <dbReference type="EMBL" id="CAF4453881.1"/>
    </source>
</evidence>
<dbReference type="InterPro" id="IPR001594">
    <property type="entry name" value="Palmitoyltrfase_DHHC"/>
</dbReference>
<dbReference type="InterPro" id="IPR039859">
    <property type="entry name" value="PFA4/ZDH16/20/ERF2-like"/>
</dbReference>
<proteinExistence type="inferred from homology"/>
<dbReference type="Pfam" id="PF01529">
    <property type="entry name" value="DHHC"/>
    <property type="match status" value="1"/>
</dbReference>
<evidence type="ECO:0000259" key="8">
    <source>
        <dbReference type="Pfam" id="PF01529"/>
    </source>
</evidence>
<evidence type="ECO:0000256" key="5">
    <source>
        <dbReference type="ARBA" id="ARBA00023136"/>
    </source>
</evidence>
<reference evidence="9" key="1">
    <citation type="submission" date="2021-02" db="EMBL/GenBank/DDBJ databases">
        <authorList>
            <person name="Nowell W R."/>
        </authorList>
    </citation>
    <scope>NUCLEOTIDE SEQUENCE</scope>
</reference>
<gene>
    <name evidence="9" type="ORF">OXD698_LOCUS54563</name>
</gene>
<dbReference type="GO" id="GO:0016020">
    <property type="term" value="C:membrane"/>
    <property type="evidence" value="ECO:0007669"/>
    <property type="project" value="UniProtKB-SubCell"/>
</dbReference>
<comment type="catalytic activity">
    <reaction evidence="7">
        <text>L-cysteinyl-[protein] + hexadecanoyl-CoA = S-hexadecanoyl-L-cysteinyl-[protein] + CoA</text>
        <dbReference type="Rhea" id="RHEA:36683"/>
        <dbReference type="Rhea" id="RHEA-COMP:10131"/>
        <dbReference type="Rhea" id="RHEA-COMP:11032"/>
        <dbReference type="ChEBI" id="CHEBI:29950"/>
        <dbReference type="ChEBI" id="CHEBI:57287"/>
        <dbReference type="ChEBI" id="CHEBI:57379"/>
        <dbReference type="ChEBI" id="CHEBI:74151"/>
        <dbReference type="EC" id="2.3.1.225"/>
    </reaction>
</comment>
<evidence type="ECO:0000256" key="1">
    <source>
        <dbReference type="ARBA" id="ARBA00004141"/>
    </source>
</evidence>
<evidence type="ECO:0000256" key="4">
    <source>
        <dbReference type="ARBA" id="ARBA00022989"/>
    </source>
</evidence>
<dbReference type="AlphaFoldDB" id="A0A820SKI0"/>
<dbReference type="Proteomes" id="UP000663844">
    <property type="component" value="Unassembled WGS sequence"/>
</dbReference>
<dbReference type="GO" id="GO:0006612">
    <property type="term" value="P:protein targeting to membrane"/>
    <property type="evidence" value="ECO:0007669"/>
    <property type="project" value="TreeGrafter"/>
</dbReference>
<feature type="domain" description="Palmitoyltransferase DHHC" evidence="8">
    <location>
        <begin position="38"/>
        <end position="73"/>
    </location>
</feature>
<protein>
    <recommendedName>
        <fullName evidence="7">Palmitoyltransferase</fullName>
        <ecNumber evidence="7">2.3.1.225</ecNumber>
    </recommendedName>
</protein>
<accession>A0A820SKI0</accession>
<dbReference type="GO" id="GO:0005783">
    <property type="term" value="C:endoplasmic reticulum"/>
    <property type="evidence" value="ECO:0007669"/>
    <property type="project" value="TreeGrafter"/>
</dbReference>
<sequence length="82" mass="9852">LSWSNYYLAIKRDPGFIVGNRDQLHRNIIQLVEQNLFDYETFCTSCLIKRPIRSKHCKDCHRCISKFDHHCPFDMCSTRKYP</sequence>
<keyword evidence="2 7" id="KW-0808">Transferase</keyword>
<dbReference type="PANTHER" id="PTHR22883">
    <property type="entry name" value="ZINC FINGER DHHC DOMAIN CONTAINING PROTEIN"/>
    <property type="match status" value="1"/>
</dbReference>
<keyword evidence="3" id="KW-0812">Transmembrane</keyword>
<evidence type="ECO:0000256" key="3">
    <source>
        <dbReference type="ARBA" id="ARBA00022692"/>
    </source>
</evidence>
<evidence type="ECO:0000256" key="7">
    <source>
        <dbReference type="RuleBase" id="RU079119"/>
    </source>
</evidence>
<organism evidence="9 10">
    <name type="scientific">Adineta steineri</name>
    <dbReference type="NCBI Taxonomy" id="433720"/>
    <lineage>
        <taxon>Eukaryota</taxon>
        <taxon>Metazoa</taxon>
        <taxon>Spiralia</taxon>
        <taxon>Gnathifera</taxon>
        <taxon>Rotifera</taxon>
        <taxon>Eurotatoria</taxon>
        <taxon>Bdelloidea</taxon>
        <taxon>Adinetida</taxon>
        <taxon>Adinetidae</taxon>
        <taxon>Adineta</taxon>
    </lineage>
</organism>
<comment type="subcellular location">
    <subcellularLocation>
        <location evidence="1">Membrane</location>
        <topology evidence="1">Multi-pass membrane protein</topology>
    </subcellularLocation>
</comment>
<keyword evidence="4" id="KW-1133">Transmembrane helix</keyword>
<keyword evidence="5" id="KW-0472">Membrane</keyword>
<dbReference type="PROSITE" id="PS50216">
    <property type="entry name" value="DHHC"/>
    <property type="match status" value="1"/>
</dbReference>